<keyword evidence="4 10" id="KW-0808">Transferase</keyword>
<dbReference type="AlphaFoldDB" id="A0A223ASU5"/>
<name>A0A223ASU5_9FIRM</name>
<dbReference type="CDD" id="cd02165">
    <property type="entry name" value="NMNAT"/>
    <property type="match status" value="1"/>
</dbReference>
<dbReference type="UniPathway" id="UPA00253">
    <property type="reaction ID" value="UER00332"/>
</dbReference>
<dbReference type="HAMAP" id="MF_00244">
    <property type="entry name" value="NaMN_adenylyltr"/>
    <property type="match status" value="1"/>
</dbReference>
<keyword evidence="13" id="KW-1185">Reference proteome</keyword>
<dbReference type="GO" id="GO:0005524">
    <property type="term" value="F:ATP binding"/>
    <property type="evidence" value="ECO:0007669"/>
    <property type="project" value="UniProtKB-KW"/>
</dbReference>
<keyword evidence="6 10" id="KW-0547">Nucleotide-binding</keyword>
<dbReference type="Proteomes" id="UP000214689">
    <property type="component" value="Chromosome"/>
</dbReference>
<feature type="domain" description="Cytidyltransferase-like" evidence="11">
    <location>
        <begin position="6"/>
        <end position="172"/>
    </location>
</feature>
<dbReference type="Pfam" id="PF01467">
    <property type="entry name" value="CTP_transf_like"/>
    <property type="match status" value="1"/>
</dbReference>
<dbReference type="PANTHER" id="PTHR39321">
    <property type="entry name" value="NICOTINATE-NUCLEOTIDE ADENYLYLTRANSFERASE-RELATED"/>
    <property type="match status" value="1"/>
</dbReference>
<evidence type="ECO:0000256" key="2">
    <source>
        <dbReference type="ARBA" id="ARBA00005019"/>
    </source>
</evidence>
<dbReference type="OrthoDB" id="5295945at2"/>
<dbReference type="InterPro" id="IPR004821">
    <property type="entry name" value="Cyt_trans-like"/>
</dbReference>
<dbReference type="SUPFAM" id="SSF52374">
    <property type="entry name" value="Nucleotidylyl transferase"/>
    <property type="match status" value="1"/>
</dbReference>
<protein>
    <recommendedName>
        <fullName evidence="10">Probable nicotinate-nucleotide adenylyltransferase</fullName>
        <ecNumber evidence="10">2.7.7.18</ecNumber>
    </recommendedName>
    <alternativeName>
        <fullName evidence="10">Deamido-NAD(+) diphosphorylase</fullName>
    </alternativeName>
    <alternativeName>
        <fullName evidence="10">Deamido-NAD(+) pyrophosphorylase</fullName>
    </alternativeName>
    <alternativeName>
        <fullName evidence="10">Nicotinate mononucleotide adenylyltransferase</fullName>
        <shortName evidence="10">NaMN adenylyltransferase</shortName>
    </alternativeName>
</protein>
<reference evidence="13" key="1">
    <citation type="submission" date="2016-05" db="EMBL/GenBank/DDBJ databases">
        <authorList>
            <person name="Holder M.E."/>
            <person name="Ajami N.J."/>
            <person name="Petrosino J.F."/>
        </authorList>
    </citation>
    <scope>NUCLEOTIDE SEQUENCE [LARGE SCALE GENOMIC DNA]</scope>
    <source>
        <strain evidence="13">ATCC 700696</strain>
    </source>
</reference>
<sequence length="200" mass="22761">MKKIAIFGGTFDPIHLAHIKLAETALEELRLEKLVFMPNTISPFKLNAKISLAEHRCKMIELSIQHNPRLEMTRYEIDKHGISYTYDALKELSSIYDAHLYFVLGYDSVVTIDTWYKGTDILKEFSLITAVRPGTDNQLGEQKISEYRTAYGADIHLLHMPPFDCSSSRIRELCKKGQSLAGLVADSVEEYIISNGLYKD</sequence>
<proteinExistence type="inferred from homology"/>
<dbReference type="NCBIfam" id="TIGR00125">
    <property type="entry name" value="cyt_tran_rel"/>
    <property type="match status" value="1"/>
</dbReference>
<evidence type="ECO:0000256" key="3">
    <source>
        <dbReference type="ARBA" id="ARBA00022642"/>
    </source>
</evidence>
<evidence type="ECO:0000256" key="1">
    <source>
        <dbReference type="ARBA" id="ARBA00002324"/>
    </source>
</evidence>
<gene>
    <name evidence="10" type="primary">nadD</name>
    <name evidence="12" type="ORF">AXF17_06050</name>
</gene>
<keyword evidence="3 10" id="KW-0662">Pyridine nucleotide biosynthesis</keyword>
<accession>A0A223ASU5</accession>
<comment type="pathway">
    <text evidence="2 10">Cofactor biosynthesis; NAD(+) biosynthesis; deamido-NAD(+) from nicotinate D-ribonucleotide: step 1/1.</text>
</comment>
<comment type="similarity">
    <text evidence="10">Belongs to the NadD family.</text>
</comment>
<dbReference type="PANTHER" id="PTHR39321:SF3">
    <property type="entry name" value="PHOSPHOPANTETHEINE ADENYLYLTRANSFERASE"/>
    <property type="match status" value="1"/>
</dbReference>
<dbReference type="GO" id="GO:0009435">
    <property type="term" value="P:NAD+ biosynthetic process"/>
    <property type="evidence" value="ECO:0007669"/>
    <property type="project" value="UniProtKB-UniRule"/>
</dbReference>
<evidence type="ECO:0000256" key="9">
    <source>
        <dbReference type="ARBA" id="ARBA00048721"/>
    </source>
</evidence>
<dbReference type="Gene3D" id="3.40.50.620">
    <property type="entry name" value="HUPs"/>
    <property type="match status" value="1"/>
</dbReference>
<dbReference type="InterPro" id="IPR005248">
    <property type="entry name" value="NadD/NMNAT"/>
</dbReference>
<evidence type="ECO:0000259" key="11">
    <source>
        <dbReference type="Pfam" id="PF01467"/>
    </source>
</evidence>
<comment type="function">
    <text evidence="1 10">Catalyzes the reversible adenylation of nicotinate mononucleotide (NaMN) to nicotinic acid adenine dinucleotide (NaAD).</text>
</comment>
<evidence type="ECO:0000256" key="4">
    <source>
        <dbReference type="ARBA" id="ARBA00022679"/>
    </source>
</evidence>
<evidence type="ECO:0000256" key="6">
    <source>
        <dbReference type="ARBA" id="ARBA00022741"/>
    </source>
</evidence>
<dbReference type="EMBL" id="CP016199">
    <property type="protein sequence ID" value="ASS38030.1"/>
    <property type="molecule type" value="Genomic_DNA"/>
</dbReference>
<dbReference type="RefSeq" id="WP_094234265.1">
    <property type="nucleotide sequence ID" value="NZ_CP016199.1"/>
</dbReference>
<organism evidence="12 13">
    <name type="scientific">Mogibacterium pumilum</name>
    <dbReference type="NCBI Taxonomy" id="86332"/>
    <lineage>
        <taxon>Bacteria</taxon>
        <taxon>Bacillati</taxon>
        <taxon>Bacillota</taxon>
        <taxon>Clostridia</taxon>
        <taxon>Peptostreptococcales</taxon>
        <taxon>Anaerovoracaceae</taxon>
        <taxon>Mogibacterium</taxon>
    </lineage>
</organism>
<evidence type="ECO:0000256" key="8">
    <source>
        <dbReference type="ARBA" id="ARBA00023027"/>
    </source>
</evidence>
<dbReference type="GO" id="GO:0004515">
    <property type="term" value="F:nicotinate-nucleotide adenylyltransferase activity"/>
    <property type="evidence" value="ECO:0007669"/>
    <property type="project" value="UniProtKB-UniRule"/>
</dbReference>
<comment type="catalytic activity">
    <reaction evidence="9 10">
        <text>nicotinate beta-D-ribonucleotide + ATP + H(+) = deamido-NAD(+) + diphosphate</text>
        <dbReference type="Rhea" id="RHEA:22860"/>
        <dbReference type="ChEBI" id="CHEBI:15378"/>
        <dbReference type="ChEBI" id="CHEBI:30616"/>
        <dbReference type="ChEBI" id="CHEBI:33019"/>
        <dbReference type="ChEBI" id="CHEBI:57502"/>
        <dbReference type="ChEBI" id="CHEBI:58437"/>
        <dbReference type="EC" id="2.7.7.18"/>
    </reaction>
</comment>
<evidence type="ECO:0000256" key="5">
    <source>
        <dbReference type="ARBA" id="ARBA00022695"/>
    </source>
</evidence>
<evidence type="ECO:0000313" key="12">
    <source>
        <dbReference type="EMBL" id="ASS38030.1"/>
    </source>
</evidence>
<evidence type="ECO:0000256" key="7">
    <source>
        <dbReference type="ARBA" id="ARBA00022840"/>
    </source>
</evidence>
<keyword evidence="8 10" id="KW-0520">NAD</keyword>
<dbReference type="InterPro" id="IPR014729">
    <property type="entry name" value="Rossmann-like_a/b/a_fold"/>
</dbReference>
<dbReference type="NCBIfam" id="TIGR00482">
    <property type="entry name" value="nicotinate (nicotinamide) nucleotide adenylyltransferase"/>
    <property type="match status" value="1"/>
</dbReference>
<evidence type="ECO:0000256" key="10">
    <source>
        <dbReference type="HAMAP-Rule" id="MF_00244"/>
    </source>
</evidence>
<keyword evidence="7 10" id="KW-0067">ATP-binding</keyword>
<keyword evidence="5 10" id="KW-0548">Nucleotidyltransferase</keyword>
<evidence type="ECO:0000313" key="13">
    <source>
        <dbReference type="Proteomes" id="UP000214689"/>
    </source>
</evidence>
<dbReference type="EC" id="2.7.7.18" evidence="10"/>
<dbReference type="NCBIfam" id="NF000840">
    <property type="entry name" value="PRK00071.1-3"/>
    <property type="match status" value="1"/>
</dbReference>